<dbReference type="RefSeq" id="WP_055245966.1">
    <property type="nucleotide sequence ID" value="NZ_CABIWA010000023.1"/>
</dbReference>
<dbReference type="GO" id="GO:0005829">
    <property type="term" value="C:cytosol"/>
    <property type="evidence" value="ECO:0007669"/>
    <property type="project" value="TreeGrafter"/>
</dbReference>
<keyword evidence="2" id="KW-0704">Schiff base</keyword>
<dbReference type="PIRSF" id="PIRSF001365">
    <property type="entry name" value="DHDPS"/>
    <property type="match status" value="1"/>
</dbReference>
<evidence type="ECO:0000313" key="6">
    <source>
        <dbReference type="EMBL" id="CUQ14207.1"/>
    </source>
</evidence>
<dbReference type="Proteomes" id="UP000095765">
    <property type="component" value="Unassembled WGS sequence"/>
</dbReference>
<accession>A0A174U217</accession>
<evidence type="ECO:0000256" key="1">
    <source>
        <dbReference type="ARBA" id="ARBA00023239"/>
    </source>
</evidence>
<feature type="active site" description="Proton donor/acceptor" evidence="4">
    <location>
        <position position="139"/>
    </location>
</feature>
<dbReference type="PROSITE" id="PS00666">
    <property type="entry name" value="DHDPS_2"/>
    <property type="match status" value="1"/>
</dbReference>
<dbReference type="PANTHER" id="PTHR42849:SF1">
    <property type="entry name" value="N-ACETYLNEURAMINATE LYASE"/>
    <property type="match status" value="1"/>
</dbReference>
<feature type="binding site" evidence="5">
    <location>
        <position position="208"/>
    </location>
    <ligand>
        <name>pyruvate</name>
        <dbReference type="ChEBI" id="CHEBI:15361"/>
    </ligand>
</feature>
<dbReference type="Pfam" id="PF00701">
    <property type="entry name" value="DHDPS"/>
    <property type="match status" value="1"/>
</dbReference>
<protein>
    <submittedName>
        <fullName evidence="6">N-acetylneuraminate lyase</fullName>
        <ecNumber evidence="6">4.1.3.3</ecNumber>
    </submittedName>
</protein>
<dbReference type="GO" id="GO:0019262">
    <property type="term" value="P:N-acetylneuraminate catabolic process"/>
    <property type="evidence" value="ECO:0007669"/>
    <property type="project" value="TreeGrafter"/>
</dbReference>
<dbReference type="InterPro" id="IPR020625">
    <property type="entry name" value="Schiff_base-form_aldolases_AS"/>
</dbReference>
<dbReference type="AlphaFoldDB" id="A0A174U217"/>
<name>A0A174U217_9FIRM</name>
<dbReference type="EMBL" id="CZBE01000029">
    <property type="protein sequence ID" value="CUQ14207.1"/>
    <property type="molecule type" value="Genomic_DNA"/>
</dbReference>
<evidence type="ECO:0000313" key="7">
    <source>
        <dbReference type="Proteomes" id="UP000095765"/>
    </source>
</evidence>
<dbReference type="PRINTS" id="PR00146">
    <property type="entry name" value="DHPICSNTHASE"/>
</dbReference>
<organism evidence="6 7">
    <name type="scientific">Anaerotruncus colihominis</name>
    <dbReference type="NCBI Taxonomy" id="169435"/>
    <lineage>
        <taxon>Bacteria</taxon>
        <taxon>Bacillati</taxon>
        <taxon>Bacillota</taxon>
        <taxon>Clostridia</taxon>
        <taxon>Eubacteriales</taxon>
        <taxon>Oscillospiraceae</taxon>
        <taxon>Anaerotruncus</taxon>
    </lineage>
</organism>
<dbReference type="NCBIfam" id="NF003164">
    <property type="entry name" value="PRK04147.1"/>
    <property type="match status" value="1"/>
</dbReference>
<dbReference type="InterPro" id="IPR013785">
    <property type="entry name" value="Aldolase_TIM"/>
</dbReference>
<evidence type="ECO:0000256" key="4">
    <source>
        <dbReference type="PIRSR" id="PIRSR001365-1"/>
    </source>
</evidence>
<reference evidence="6 7" key="1">
    <citation type="submission" date="2015-09" db="EMBL/GenBank/DDBJ databases">
        <authorList>
            <consortium name="Pathogen Informatics"/>
        </authorList>
    </citation>
    <scope>NUCLEOTIDE SEQUENCE [LARGE SCALE GENOMIC DNA]</scope>
    <source>
        <strain evidence="6 7">2789STDY5834939</strain>
    </source>
</reference>
<dbReference type="Gene3D" id="3.20.20.70">
    <property type="entry name" value="Aldolase class I"/>
    <property type="match status" value="1"/>
</dbReference>
<comment type="similarity">
    <text evidence="3">Belongs to the DapA family.</text>
</comment>
<keyword evidence="1 3" id="KW-0456">Lyase</keyword>
<evidence type="ECO:0000256" key="5">
    <source>
        <dbReference type="PIRSR" id="PIRSR001365-2"/>
    </source>
</evidence>
<proteinExistence type="inferred from homology"/>
<evidence type="ECO:0000256" key="3">
    <source>
        <dbReference type="PIRNR" id="PIRNR001365"/>
    </source>
</evidence>
<dbReference type="SUPFAM" id="SSF51569">
    <property type="entry name" value="Aldolase"/>
    <property type="match status" value="1"/>
</dbReference>
<evidence type="ECO:0000256" key="2">
    <source>
        <dbReference type="ARBA" id="ARBA00023270"/>
    </source>
</evidence>
<feature type="active site" description="Schiff-base intermediate with substrate" evidence="4">
    <location>
        <position position="167"/>
    </location>
</feature>
<dbReference type="OrthoDB" id="9771791at2"/>
<dbReference type="EC" id="4.1.3.3" evidence="6"/>
<dbReference type="PANTHER" id="PTHR42849">
    <property type="entry name" value="N-ACETYLNEURAMINATE LYASE"/>
    <property type="match status" value="1"/>
</dbReference>
<gene>
    <name evidence="6" type="primary">nanA_4</name>
    <name evidence="6" type="ORF">ERS852551_03290</name>
</gene>
<dbReference type="InterPro" id="IPR002220">
    <property type="entry name" value="DapA-like"/>
</dbReference>
<sequence length="296" mass="33414">MVNREKLRGIFSALITPTNPDETVNYRALGEIVRRQLDDGVEGFYCCGSSGEGLLLTIEERKKILECVIESAEGRAPVIAHIGTIRTSDVLSMARHAKQAGAAAVSMIPPYYYQFTMDEITRYYERVIEAEPDLGVIIYNIPQFTGIEFGMNNARRLLNNPGIIGIKHTSKNLYSMERMRTAFPDKIIFNGFDEQLLGALAMGADTTIGTTVNLFAPLFLKLRDCFQQHNMSEAMRLQTQINERVEMMCQFGIFNAVKFIWTLRGIDCGVCREPFQPLTDDAKQILAALWKHPMEL</sequence>
<dbReference type="GO" id="GO:0008747">
    <property type="term" value="F:N-acetylneuraminate lyase activity"/>
    <property type="evidence" value="ECO:0007669"/>
    <property type="project" value="UniProtKB-EC"/>
</dbReference>
<dbReference type="SMART" id="SM01130">
    <property type="entry name" value="DHDPS"/>
    <property type="match status" value="1"/>
</dbReference>